<dbReference type="Pfam" id="PF26082">
    <property type="entry name" value="zf-C2H2_AcuF"/>
    <property type="match status" value="1"/>
</dbReference>
<dbReference type="Proteomes" id="UP001166286">
    <property type="component" value="Unassembled WGS sequence"/>
</dbReference>
<sequence>MVSTIAEAVELCSACFRRLYKALESANSDRRSQISLACVTDHHGRFNIWAGNIGAYQHGRSSLDYRLREASQVREEFVKVLGYLKETLDDAIALLNRDQSLVQDLSSVSDSESDSSQEEQGAGNAVPASAIVCLPLEEELQQFFQSISSIISNLYKLSIIIRRGNLNGDRLLKSSKVNVAFYETFDIKHVRNKFPAANNALVERLGKAISRRRQYLKYREQHHEKLSHGTTISHSIGVSTTASTYVPPKHQDVAEIDVDVYSESSSISSCESSTIGAERPRLPPIPQASERSRDFECPYCYTICRLVGTEDWQRKREWKRHIFKDLQPYMCTYQDCSKQGVMFEGRAEWFRHETQIHRREWCCNVIGHSAFQDKERFREHIEEHHQELTSSRQLSSVFDFFERAMESTLASCSLCFAEGSSNLSAKRLEKHLARHMEALALFALPRDNNAGDGKPAGSDVAAGAFSTTDSDSSSRSNGKATDIEEISEIDLRQKARFDSVIQDFCTISAIKLPLEHSFDVSQTDDHVKRSSDTRVSIDWLERVAHDMRVDGTYKTTYDDFMRNKENGVEASELILRIYSGVLGDSPDTSSYDVGKQQDKYKEVLSFVTRLYEHRPLAAEAQNSEVYPETTLIASSRRLQNVRLAALLRDLSNDLQAALKQDEEATTSDPSWYCVKPKVPVADNTMSLLRRALKAAKGLASTLHHYQPLFSGEGIRLSSRPLPSNELSKLFQTLSTNLKKLISLLDDTEIDQSITHRIEQTCWSEEDKIVELMTILMIEDRLYNAVMNGSLVSTVNELNAGVWDMLSLLSLLRDPTSIDEDARVDAESSDEISQVLRAIAEHVIGIFEPRESLVIDLSKMQMYYKETWVTGEPYDWQIVFDDETSRISRIYRDFKCQYHYFVGIGGQIEERPDIPALTPGGFVTWARVLIEAYPGTEYDRLQKALEVFRIRDKGGSPITIDRSLFPEEADLKIRNDLERSIEMYTGAIEINMRMW</sequence>
<evidence type="ECO:0000256" key="1">
    <source>
        <dbReference type="SAM" id="MobiDB-lite"/>
    </source>
</evidence>
<evidence type="ECO:0000259" key="2">
    <source>
        <dbReference type="Pfam" id="PF24355"/>
    </source>
</evidence>
<feature type="domain" description="Oxidoreductase acuF-like C2H2 type zinc-finger" evidence="3">
    <location>
        <begin position="294"/>
        <end position="326"/>
    </location>
</feature>
<dbReference type="EMBL" id="JAFEKC020000011">
    <property type="protein sequence ID" value="KAK0512219.1"/>
    <property type="molecule type" value="Genomic_DNA"/>
</dbReference>
<accession>A0AA39V574</accession>
<dbReference type="Pfam" id="PF24355">
    <property type="entry name" value="DUF7514"/>
    <property type="match status" value="1"/>
</dbReference>
<organism evidence="4 5">
    <name type="scientific">Cladonia borealis</name>
    <dbReference type="NCBI Taxonomy" id="184061"/>
    <lineage>
        <taxon>Eukaryota</taxon>
        <taxon>Fungi</taxon>
        <taxon>Dikarya</taxon>
        <taxon>Ascomycota</taxon>
        <taxon>Pezizomycotina</taxon>
        <taxon>Lecanoromycetes</taxon>
        <taxon>OSLEUM clade</taxon>
        <taxon>Lecanoromycetidae</taxon>
        <taxon>Lecanorales</taxon>
        <taxon>Lecanorineae</taxon>
        <taxon>Cladoniaceae</taxon>
        <taxon>Cladonia</taxon>
    </lineage>
</organism>
<evidence type="ECO:0008006" key="6">
    <source>
        <dbReference type="Google" id="ProtNLM"/>
    </source>
</evidence>
<evidence type="ECO:0000313" key="5">
    <source>
        <dbReference type="Proteomes" id="UP001166286"/>
    </source>
</evidence>
<feature type="domain" description="DUF7514" evidence="2">
    <location>
        <begin position="825"/>
        <end position="978"/>
    </location>
</feature>
<proteinExistence type="predicted"/>
<reference evidence="4" key="1">
    <citation type="submission" date="2023-03" db="EMBL/GenBank/DDBJ databases">
        <title>Complete genome of Cladonia borealis.</title>
        <authorList>
            <person name="Park H."/>
        </authorList>
    </citation>
    <scope>NUCLEOTIDE SEQUENCE</scope>
    <source>
        <strain evidence="4">ANT050790</strain>
    </source>
</reference>
<dbReference type="AlphaFoldDB" id="A0AA39V574"/>
<dbReference type="PANTHER" id="PTHR35391">
    <property type="entry name" value="C2H2-TYPE DOMAIN-CONTAINING PROTEIN-RELATED"/>
    <property type="match status" value="1"/>
</dbReference>
<comment type="caution">
    <text evidence="4">The sequence shown here is derived from an EMBL/GenBank/DDBJ whole genome shotgun (WGS) entry which is preliminary data.</text>
</comment>
<evidence type="ECO:0000259" key="3">
    <source>
        <dbReference type="Pfam" id="PF26082"/>
    </source>
</evidence>
<evidence type="ECO:0000313" key="4">
    <source>
        <dbReference type="EMBL" id="KAK0512219.1"/>
    </source>
</evidence>
<gene>
    <name evidence="4" type="ORF">JMJ35_005347</name>
</gene>
<name>A0AA39V574_9LECA</name>
<keyword evidence="5" id="KW-1185">Reference proteome</keyword>
<feature type="compositionally biased region" description="Low complexity" evidence="1">
    <location>
        <begin position="466"/>
        <end position="476"/>
    </location>
</feature>
<protein>
    <recommendedName>
        <fullName evidence="6">C2H2-type domain-containing protein</fullName>
    </recommendedName>
</protein>
<dbReference type="PANTHER" id="PTHR35391:SF7">
    <property type="entry name" value="C2H2-TYPE DOMAIN-CONTAINING PROTEIN"/>
    <property type="match status" value="1"/>
</dbReference>
<dbReference type="InterPro" id="IPR055936">
    <property type="entry name" value="DUF7514"/>
</dbReference>
<dbReference type="InterPro" id="IPR058925">
    <property type="entry name" value="zf-C2H2_AcuF"/>
</dbReference>
<feature type="region of interest" description="Disordered" evidence="1">
    <location>
        <begin position="452"/>
        <end position="481"/>
    </location>
</feature>